<feature type="transmembrane region" description="Helical" evidence="7">
    <location>
        <begin position="198"/>
        <end position="221"/>
    </location>
</feature>
<evidence type="ECO:0000256" key="1">
    <source>
        <dbReference type="ARBA" id="ARBA00004651"/>
    </source>
</evidence>
<comment type="subcellular location">
    <subcellularLocation>
        <location evidence="1">Cell membrane</location>
        <topology evidence="1">Multi-pass membrane protein</topology>
    </subcellularLocation>
</comment>
<dbReference type="RefSeq" id="WP_308950322.1">
    <property type="nucleotide sequence ID" value="NZ_JARXHW010000022.1"/>
</dbReference>
<dbReference type="Proteomes" id="UP001225316">
    <property type="component" value="Unassembled WGS sequence"/>
</dbReference>
<feature type="transmembrane region" description="Helical" evidence="7">
    <location>
        <begin position="248"/>
        <end position="270"/>
    </location>
</feature>
<evidence type="ECO:0000256" key="7">
    <source>
        <dbReference type="SAM" id="Phobius"/>
    </source>
</evidence>
<comment type="caution">
    <text evidence="8">The sequence shown here is derived from an EMBL/GenBank/DDBJ whole genome shotgun (WGS) entry which is preliminary data.</text>
</comment>
<feature type="transmembrane region" description="Helical" evidence="7">
    <location>
        <begin position="139"/>
        <end position="160"/>
    </location>
</feature>
<keyword evidence="3" id="KW-1003">Cell membrane</keyword>
<keyword evidence="4 7" id="KW-0812">Transmembrane</keyword>
<feature type="transmembrane region" description="Helical" evidence="7">
    <location>
        <begin position="324"/>
        <end position="345"/>
    </location>
</feature>
<name>A0ABU1AXI8_9BACT</name>
<dbReference type="InterPro" id="IPR002528">
    <property type="entry name" value="MATE_fam"/>
</dbReference>
<dbReference type="Pfam" id="PF01554">
    <property type="entry name" value="MatE"/>
    <property type="match status" value="2"/>
</dbReference>
<proteinExistence type="predicted"/>
<evidence type="ECO:0000256" key="2">
    <source>
        <dbReference type="ARBA" id="ARBA00022448"/>
    </source>
</evidence>
<dbReference type="CDD" id="cd13149">
    <property type="entry name" value="MATE_like_2"/>
    <property type="match status" value="1"/>
</dbReference>
<feature type="transmembrane region" description="Helical" evidence="7">
    <location>
        <begin position="20"/>
        <end position="38"/>
    </location>
</feature>
<keyword evidence="2" id="KW-0813">Transport</keyword>
<feature type="transmembrane region" description="Helical" evidence="7">
    <location>
        <begin position="290"/>
        <end position="312"/>
    </location>
</feature>
<protein>
    <submittedName>
        <fullName evidence="8">MATE family efflux transporter</fullName>
    </submittedName>
</protein>
<evidence type="ECO:0000256" key="3">
    <source>
        <dbReference type="ARBA" id="ARBA00022475"/>
    </source>
</evidence>
<feature type="transmembrane region" description="Helical" evidence="7">
    <location>
        <begin position="357"/>
        <end position="375"/>
    </location>
</feature>
<feature type="transmembrane region" description="Helical" evidence="7">
    <location>
        <begin position="98"/>
        <end position="119"/>
    </location>
</feature>
<feature type="transmembrane region" description="Helical" evidence="7">
    <location>
        <begin position="396"/>
        <end position="417"/>
    </location>
</feature>
<dbReference type="InterPro" id="IPR052031">
    <property type="entry name" value="Membrane_Transporter-Flippase"/>
</dbReference>
<sequence>MSTDTPSGPKLTRKPVATTLLRMALPMLGGTFALNAFNLTDTWFVAQLGTLPLAAMGFSFPVVMFLVSITFGLGTGATAVVSHALGSSDHALAKRITTHALILSVCIVACVSTVGLLTIDPLFRLIGANDSVLPMIHEYMTIWYLGVVFMVVPMIANNIIRATGDTVLPSMIMILSSVLNMILDPIMIFGWMGFPSMGIRGAALATLIARAVAGVVVLWCLHHRYQLLALQIPKWHSMWQSWKEVLKIGLPSSLSSVLIPISGAVITYMVAQYGEEAVAACGAASRIEMFAFMIPMALGVTLVPFVGQNFGAKRLDRVKEAQRISYAFAVCFGILVAICFGLFARNLAQLFSDDQEVLSILTQYLTIVPIGYGLMELHRYSGFFLNAIKKPLHSTGVNVTRILVLLIPLTVAGSHYYGLSGLFWGRIACDLISGVVGMIWSHRVLNNLILHSQNDEIPVAK</sequence>
<evidence type="ECO:0000313" key="8">
    <source>
        <dbReference type="EMBL" id="MDQ8207954.1"/>
    </source>
</evidence>
<organism evidence="8 9">
    <name type="scientific">Thalassobacterium maritimum</name>
    <dbReference type="NCBI Taxonomy" id="3041265"/>
    <lineage>
        <taxon>Bacteria</taxon>
        <taxon>Pseudomonadati</taxon>
        <taxon>Verrucomicrobiota</taxon>
        <taxon>Opitutia</taxon>
        <taxon>Puniceicoccales</taxon>
        <taxon>Coraliomargaritaceae</taxon>
        <taxon>Thalassobacterium</taxon>
    </lineage>
</organism>
<evidence type="ECO:0000313" key="9">
    <source>
        <dbReference type="Proteomes" id="UP001225316"/>
    </source>
</evidence>
<accession>A0ABU1AXI8</accession>
<keyword evidence="9" id="KW-1185">Reference proteome</keyword>
<dbReference type="NCBIfam" id="TIGR00797">
    <property type="entry name" value="matE"/>
    <property type="match status" value="1"/>
</dbReference>
<gene>
    <name evidence="8" type="ORF">QEH52_10555</name>
</gene>
<evidence type="ECO:0000256" key="6">
    <source>
        <dbReference type="ARBA" id="ARBA00023136"/>
    </source>
</evidence>
<feature type="transmembrane region" description="Helical" evidence="7">
    <location>
        <begin position="58"/>
        <end position="86"/>
    </location>
</feature>
<keyword evidence="5 7" id="KW-1133">Transmembrane helix</keyword>
<evidence type="ECO:0000256" key="5">
    <source>
        <dbReference type="ARBA" id="ARBA00022989"/>
    </source>
</evidence>
<dbReference type="InterPro" id="IPR048279">
    <property type="entry name" value="MdtK-like"/>
</dbReference>
<feature type="transmembrane region" description="Helical" evidence="7">
    <location>
        <begin position="172"/>
        <end position="192"/>
    </location>
</feature>
<dbReference type="PANTHER" id="PTHR43549:SF3">
    <property type="entry name" value="MULTIDRUG RESISTANCE PROTEIN YPNP-RELATED"/>
    <property type="match status" value="1"/>
</dbReference>
<dbReference type="PIRSF" id="PIRSF006603">
    <property type="entry name" value="DinF"/>
    <property type="match status" value="1"/>
</dbReference>
<dbReference type="PANTHER" id="PTHR43549">
    <property type="entry name" value="MULTIDRUG RESISTANCE PROTEIN YPNP-RELATED"/>
    <property type="match status" value="1"/>
</dbReference>
<dbReference type="EMBL" id="JARXHW010000022">
    <property type="protein sequence ID" value="MDQ8207954.1"/>
    <property type="molecule type" value="Genomic_DNA"/>
</dbReference>
<evidence type="ECO:0000256" key="4">
    <source>
        <dbReference type="ARBA" id="ARBA00022692"/>
    </source>
</evidence>
<reference evidence="8 9" key="1">
    <citation type="submission" date="2023-04" db="EMBL/GenBank/DDBJ databases">
        <title>A novel bacteria isolated from coastal sediment.</title>
        <authorList>
            <person name="Liu X.-J."/>
            <person name="Du Z.-J."/>
        </authorList>
    </citation>
    <scope>NUCLEOTIDE SEQUENCE [LARGE SCALE GENOMIC DNA]</scope>
    <source>
        <strain evidence="8 9">SDUM461003</strain>
    </source>
</reference>
<keyword evidence="6 7" id="KW-0472">Membrane</keyword>